<dbReference type="InterPro" id="IPR027417">
    <property type="entry name" value="P-loop_NTPase"/>
</dbReference>
<accession>A0ABQ7JG24</accession>
<dbReference type="EMBL" id="JADAQX010000013">
    <property type="protein sequence ID" value="KAF8822943.1"/>
    <property type="molecule type" value="Genomic_DNA"/>
</dbReference>
<sequence>MEIAEICIVLVYGIPGSGKSTFCGTFLRQIGAARKVQIAENERHYQMVSLTSEKESIELQKLYDYFISELENSDSKAKLEDVHSNVLRLLVNPPQLTVHLVSLDVVQKEITELLSNDNKLQATSKLDFCFDPFAWRLSRQLVFENVEKCILGHKALNKQETDSSRSFSHEDLTKEATVCGKIATNSCRYLILVDDTFHFSSMRKRYFALAKHYGCSFHQIFLDTPLEECLHRNSQRLHGDRIPDSVISGHDTILRKGLKLASTSNVRRDVCHNDSIRSRFSNFFLHDTLKKWENQLRCHSWQLNGMLDVNTQVHSTCVGTLLNFLLELLQIFLLNCPFHM</sequence>
<organism evidence="1 2">
    <name type="scientific">Cardiosporidium cionae</name>
    <dbReference type="NCBI Taxonomy" id="476202"/>
    <lineage>
        <taxon>Eukaryota</taxon>
        <taxon>Sar</taxon>
        <taxon>Alveolata</taxon>
        <taxon>Apicomplexa</taxon>
        <taxon>Aconoidasida</taxon>
        <taxon>Nephromycida</taxon>
        <taxon>Cardiosporidium</taxon>
    </lineage>
</organism>
<dbReference type="Gene3D" id="3.40.50.300">
    <property type="entry name" value="P-loop containing nucleotide triphosphate hydrolases"/>
    <property type="match status" value="1"/>
</dbReference>
<reference evidence="1 2" key="1">
    <citation type="journal article" date="2020" name="bioRxiv">
        <title>Metabolic contributions of an alphaproteobacterial endosymbiont in the apicomplexan Cardiosporidium cionae.</title>
        <authorList>
            <person name="Hunter E.S."/>
            <person name="Paight C.J."/>
            <person name="Lane C.E."/>
        </authorList>
    </citation>
    <scope>NUCLEOTIDE SEQUENCE [LARGE SCALE GENOMIC DNA]</scope>
    <source>
        <strain evidence="1">ESH_2018</strain>
    </source>
</reference>
<dbReference type="InterPro" id="IPR052648">
    <property type="entry name" value="Ser-tRNA(Sec)_kinase"/>
</dbReference>
<dbReference type="SUPFAM" id="SSF52540">
    <property type="entry name" value="P-loop containing nucleoside triphosphate hydrolases"/>
    <property type="match status" value="1"/>
</dbReference>
<gene>
    <name evidence="1" type="ORF">IE077_001900</name>
</gene>
<dbReference type="PANTHER" id="PTHR20873:SF0">
    <property type="entry name" value="L-SERYL-TRNA(SEC) KINASE"/>
    <property type="match status" value="1"/>
</dbReference>
<dbReference type="Pfam" id="PF13671">
    <property type="entry name" value="AAA_33"/>
    <property type="match status" value="1"/>
</dbReference>
<name>A0ABQ7JG24_9APIC</name>
<dbReference type="Proteomes" id="UP000823046">
    <property type="component" value="Unassembled WGS sequence"/>
</dbReference>
<evidence type="ECO:0000313" key="1">
    <source>
        <dbReference type="EMBL" id="KAF8822943.1"/>
    </source>
</evidence>
<evidence type="ECO:0000313" key="2">
    <source>
        <dbReference type="Proteomes" id="UP000823046"/>
    </source>
</evidence>
<keyword evidence="2" id="KW-1185">Reference proteome</keyword>
<comment type="caution">
    <text evidence="1">The sequence shown here is derived from an EMBL/GenBank/DDBJ whole genome shotgun (WGS) entry which is preliminary data.</text>
</comment>
<protein>
    <recommendedName>
        <fullName evidence="3">L-seryl-tRNA(Sec) kinase</fullName>
    </recommendedName>
</protein>
<evidence type="ECO:0008006" key="3">
    <source>
        <dbReference type="Google" id="ProtNLM"/>
    </source>
</evidence>
<dbReference type="PANTHER" id="PTHR20873">
    <property type="entry name" value="L-SERYL-TRNA(SEC) KINASE"/>
    <property type="match status" value="1"/>
</dbReference>
<proteinExistence type="predicted"/>